<dbReference type="PANTHER" id="PTHR22749">
    <property type="entry name" value="RIBOFLAVIN KINASE/FMN ADENYLYLTRANSFERASE"/>
    <property type="match status" value="1"/>
</dbReference>
<keyword evidence="8 14" id="KW-0418">Kinase</keyword>
<feature type="domain" description="Riboflavin kinase" evidence="15">
    <location>
        <begin position="193"/>
        <end position="324"/>
    </location>
</feature>
<dbReference type="NCBIfam" id="TIGR00083">
    <property type="entry name" value="ribF"/>
    <property type="match status" value="1"/>
</dbReference>
<comment type="caution">
    <text evidence="16">The sequence shown here is derived from an EMBL/GenBank/DDBJ whole genome shotgun (WGS) entry which is preliminary data.</text>
</comment>
<dbReference type="GO" id="GO:0009231">
    <property type="term" value="P:riboflavin biosynthetic process"/>
    <property type="evidence" value="ECO:0007669"/>
    <property type="project" value="InterPro"/>
</dbReference>
<dbReference type="InterPro" id="IPR002606">
    <property type="entry name" value="Riboflavin_kinase_bac"/>
</dbReference>
<protein>
    <recommendedName>
        <fullName evidence="14">Riboflavin biosynthesis protein</fullName>
    </recommendedName>
    <domain>
        <recommendedName>
            <fullName evidence="14">Riboflavin kinase</fullName>
            <ecNumber evidence="14">2.7.1.26</ecNumber>
        </recommendedName>
        <alternativeName>
            <fullName evidence="14">Flavokinase</fullName>
        </alternativeName>
    </domain>
    <domain>
        <recommendedName>
            <fullName evidence="14">FMN adenylyltransferase</fullName>
            <ecNumber evidence="14">2.7.7.2</ecNumber>
        </recommendedName>
        <alternativeName>
            <fullName evidence="14">FAD pyrophosphorylase</fullName>
        </alternativeName>
        <alternativeName>
            <fullName evidence="14">FAD synthase</fullName>
        </alternativeName>
    </domain>
</protein>
<dbReference type="EC" id="2.7.7.2" evidence="14"/>
<dbReference type="PIRSF" id="PIRSF004491">
    <property type="entry name" value="FAD_Synth"/>
    <property type="match status" value="1"/>
</dbReference>
<gene>
    <name evidence="16" type="primary">ribF</name>
    <name evidence="16" type="ORF">F4Y08_11845</name>
</gene>
<evidence type="ECO:0000259" key="15">
    <source>
        <dbReference type="SMART" id="SM00904"/>
    </source>
</evidence>
<keyword evidence="5 14" id="KW-0808">Transferase</keyword>
<reference evidence="16" key="1">
    <citation type="submission" date="2019-09" db="EMBL/GenBank/DDBJ databases">
        <title>Characterisation of the sponge microbiome using genome-centric metagenomics.</title>
        <authorList>
            <person name="Engelberts J.P."/>
            <person name="Robbins S.J."/>
            <person name="De Goeij J.M."/>
            <person name="Aranda M."/>
            <person name="Bell S.C."/>
            <person name="Webster N.S."/>
        </authorList>
    </citation>
    <scope>NUCLEOTIDE SEQUENCE</scope>
    <source>
        <strain evidence="16">SB0662_bin_9</strain>
    </source>
</reference>
<keyword evidence="4 14" id="KW-0288">FMN</keyword>
<dbReference type="GO" id="GO:0005524">
    <property type="term" value="F:ATP binding"/>
    <property type="evidence" value="ECO:0007669"/>
    <property type="project" value="UniProtKB-UniRule"/>
</dbReference>
<dbReference type="InterPro" id="IPR015865">
    <property type="entry name" value="Riboflavin_kinase_bac/euk"/>
</dbReference>
<evidence type="ECO:0000256" key="8">
    <source>
        <dbReference type="ARBA" id="ARBA00022777"/>
    </source>
</evidence>
<dbReference type="Pfam" id="PF01687">
    <property type="entry name" value="Flavokinase"/>
    <property type="match status" value="1"/>
</dbReference>
<comment type="similarity">
    <text evidence="14">Belongs to the ribF family.</text>
</comment>
<evidence type="ECO:0000256" key="9">
    <source>
        <dbReference type="ARBA" id="ARBA00022827"/>
    </source>
</evidence>
<comment type="catalytic activity">
    <reaction evidence="12 14">
        <text>riboflavin + ATP = FMN + ADP + H(+)</text>
        <dbReference type="Rhea" id="RHEA:14357"/>
        <dbReference type="ChEBI" id="CHEBI:15378"/>
        <dbReference type="ChEBI" id="CHEBI:30616"/>
        <dbReference type="ChEBI" id="CHEBI:57986"/>
        <dbReference type="ChEBI" id="CHEBI:58210"/>
        <dbReference type="ChEBI" id="CHEBI:456216"/>
        <dbReference type="EC" id="2.7.1.26"/>
    </reaction>
</comment>
<dbReference type="AlphaFoldDB" id="A0A6B1DW63"/>
<dbReference type="InterPro" id="IPR015864">
    <property type="entry name" value="FAD_synthase"/>
</dbReference>
<evidence type="ECO:0000256" key="13">
    <source>
        <dbReference type="ARBA" id="ARBA00049494"/>
    </source>
</evidence>
<keyword evidence="7 14" id="KW-0547">Nucleotide-binding</keyword>
<dbReference type="PANTHER" id="PTHR22749:SF6">
    <property type="entry name" value="RIBOFLAVIN KINASE"/>
    <property type="match status" value="1"/>
</dbReference>
<dbReference type="CDD" id="cd02064">
    <property type="entry name" value="FAD_synthetase_N"/>
    <property type="match status" value="1"/>
</dbReference>
<keyword evidence="6 14" id="KW-0548">Nucleotidyltransferase</keyword>
<dbReference type="EMBL" id="VXPY01000084">
    <property type="protein sequence ID" value="MYD91005.1"/>
    <property type="molecule type" value="Genomic_DNA"/>
</dbReference>
<evidence type="ECO:0000256" key="14">
    <source>
        <dbReference type="PIRNR" id="PIRNR004491"/>
    </source>
</evidence>
<dbReference type="GO" id="GO:0006747">
    <property type="term" value="P:FAD biosynthetic process"/>
    <property type="evidence" value="ECO:0007669"/>
    <property type="project" value="UniProtKB-UniRule"/>
</dbReference>
<evidence type="ECO:0000256" key="5">
    <source>
        <dbReference type="ARBA" id="ARBA00022679"/>
    </source>
</evidence>
<dbReference type="Gene3D" id="3.40.50.620">
    <property type="entry name" value="HUPs"/>
    <property type="match status" value="1"/>
</dbReference>
<keyword evidence="3 14" id="KW-0285">Flavoprotein</keyword>
<evidence type="ECO:0000256" key="1">
    <source>
        <dbReference type="ARBA" id="ARBA00004726"/>
    </source>
</evidence>
<evidence type="ECO:0000256" key="3">
    <source>
        <dbReference type="ARBA" id="ARBA00022630"/>
    </source>
</evidence>
<dbReference type="Pfam" id="PF06574">
    <property type="entry name" value="FAD_syn"/>
    <property type="match status" value="1"/>
</dbReference>
<evidence type="ECO:0000256" key="2">
    <source>
        <dbReference type="ARBA" id="ARBA00005201"/>
    </source>
</evidence>
<dbReference type="Gene3D" id="2.40.30.30">
    <property type="entry name" value="Riboflavin kinase-like"/>
    <property type="match status" value="1"/>
</dbReference>
<evidence type="ECO:0000313" key="16">
    <source>
        <dbReference type="EMBL" id="MYD91005.1"/>
    </source>
</evidence>
<comment type="pathway">
    <text evidence="1 14">Cofactor biosynthesis; FAD biosynthesis; FAD from FMN: step 1/1.</text>
</comment>
<comment type="pathway">
    <text evidence="2 14">Cofactor biosynthesis; FMN biosynthesis; FMN from riboflavin (ATP route): step 1/1.</text>
</comment>
<dbReference type="SMART" id="SM00904">
    <property type="entry name" value="Flavokinase"/>
    <property type="match status" value="1"/>
</dbReference>
<dbReference type="UniPathway" id="UPA00276">
    <property type="reaction ID" value="UER00406"/>
</dbReference>
<dbReference type="GO" id="GO:0008531">
    <property type="term" value="F:riboflavin kinase activity"/>
    <property type="evidence" value="ECO:0007669"/>
    <property type="project" value="UniProtKB-UniRule"/>
</dbReference>
<dbReference type="EC" id="2.7.1.26" evidence="14"/>
<dbReference type="InterPro" id="IPR023465">
    <property type="entry name" value="Riboflavin_kinase_dom_sf"/>
</dbReference>
<proteinExistence type="inferred from homology"/>
<dbReference type="UniPathway" id="UPA00277">
    <property type="reaction ID" value="UER00407"/>
</dbReference>
<evidence type="ECO:0000256" key="12">
    <source>
        <dbReference type="ARBA" id="ARBA00047880"/>
    </source>
</evidence>
<sequence>MDRSVVSHVRDVRSLSLDRPSIVVIGKFDGMHIGHCGIFAEGVRRRARLQEQPDVADALLVAITFDPLPTVYFNPDGGLKMLSSPEERVLLARQQGADHCVVQTFDRHTAELTAEGFVALLVQHLRMTELVIGEDFALGRNRTGTPGTLRELGRTLGFDVTTVPDVRRDGAVVRSGTIRDLLQRGDVERTAQHLGRSPFVAGIVVEGVKLARKLGFPTANLQPIPDRLYPKTGVYATRSWVPHPVRAYSSVTNIGYRPTFDGTEFRVESHLLDFPPEGEDGNLYEQQIAVEFVSRLRDETRFADVEELCRQVQRDIDAARTRLAGTAPAPEQAVLLRYLIRYLNR</sequence>
<evidence type="ECO:0000256" key="6">
    <source>
        <dbReference type="ARBA" id="ARBA00022695"/>
    </source>
</evidence>
<dbReference type="GO" id="GO:0003919">
    <property type="term" value="F:FMN adenylyltransferase activity"/>
    <property type="evidence" value="ECO:0007669"/>
    <property type="project" value="UniProtKB-UniRule"/>
</dbReference>
<dbReference type="InterPro" id="IPR014729">
    <property type="entry name" value="Rossmann-like_a/b/a_fold"/>
</dbReference>
<keyword evidence="9 14" id="KW-0274">FAD</keyword>
<evidence type="ECO:0000256" key="7">
    <source>
        <dbReference type="ARBA" id="ARBA00022741"/>
    </source>
</evidence>
<comment type="catalytic activity">
    <reaction evidence="13 14">
        <text>FMN + ATP + H(+) = FAD + diphosphate</text>
        <dbReference type="Rhea" id="RHEA:17237"/>
        <dbReference type="ChEBI" id="CHEBI:15378"/>
        <dbReference type="ChEBI" id="CHEBI:30616"/>
        <dbReference type="ChEBI" id="CHEBI:33019"/>
        <dbReference type="ChEBI" id="CHEBI:57692"/>
        <dbReference type="ChEBI" id="CHEBI:58210"/>
        <dbReference type="EC" id="2.7.7.2"/>
    </reaction>
</comment>
<dbReference type="InterPro" id="IPR023468">
    <property type="entry name" value="Riboflavin_kinase"/>
</dbReference>
<dbReference type="SUPFAM" id="SSF82114">
    <property type="entry name" value="Riboflavin kinase-like"/>
    <property type="match status" value="1"/>
</dbReference>
<name>A0A6B1DW63_9CHLR</name>
<evidence type="ECO:0000256" key="4">
    <source>
        <dbReference type="ARBA" id="ARBA00022643"/>
    </source>
</evidence>
<dbReference type="GO" id="GO:0009398">
    <property type="term" value="P:FMN biosynthetic process"/>
    <property type="evidence" value="ECO:0007669"/>
    <property type="project" value="UniProtKB-UniRule"/>
</dbReference>
<keyword evidence="10 14" id="KW-0067">ATP-binding</keyword>
<accession>A0A6B1DW63</accession>
<dbReference type="SUPFAM" id="SSF52374">
    <property type="entry name" value="Nucleotidylyl transferase"/>
    <property type="match status" value="1"/>
</dbReference>
<evidence type="ECO:0000256" key="11">
    <source>
        <dbReference type="ARBA" id="ARBA00023268"/>
    </source>
</evidence>
<evidence type="ECO:0000256" key="10">
    <source>
        <dbReference type="ARBA" id="ARBA00022840"/>
    </source>
</evidence>
<organism evidence="16">
    <name type="scientific">Caldilineaceae bacterium SB0662_bin_9</name>
    <dbReference type="NCBI Taxonomy" id="2605258"/>
    <lineage>
        <taxon>Bacteria</taxon>
        <taxon>Bacillati</taxon>
        <taxon>Chloroflexota</taxon>
        <taxon>Caldilineae</taxon>
        <taxon>Caldilineales</taxon>
        <taxon>Caldilineaceae</taxon>
    </lineage>
</organism>
<keyword evidence="11" id="KW-0511">Multifunctional enzyme</keyword>